<keyword evidence="18" id="KW-1185">Reference proteome</keyword>
<evidence type="ECO:0000256" key="1">
    <source>
        <dbReference type="ARBA" id="ARBA00001936"/>
    </source>
</evidence>
<dbReference type="EMBL" id="FN668640">
    <property type="protein sequence ID" value="CBK21022.2"/>
    <property type="molecule type" value="Genomic_DNA"/>
</dbReference>
<feature type="domain" description="Aminopeptidase P N-terminal" evidence="16">
    <location>
        <begin position="10"/>
        <end position="146"/>
    </location>
</feature>
<keyword evidence="8" id="KW-0464">Manganese</keyword>
<dbReference type="Proteomes" id="UP000008312">
    <property type="component" value="Unassembled WGS sequence"/>
</dbReference>
<dbReference type="Pfam" id="PF00557">
    <property type="entry name" value="Peptidase_M24"/>
    <property type="match status" value="1"/>
</dbReference>
<evidence type="ECO:0000256" key="5">
    <source>
        <dbReference type="ARBA" id="ARBA00022801"/>
    </source>
</evidence>
<dbReference type="GO" id="GO:0030145">
    <property type="term" value="F:manganese ion binding"/>
    <property type="evidence" value="ECO:0007669"/>
    <property type="project" value="InterPro"/>
</dbReference>
<evidence type="ECO:0000256" key="9">
    <source>
        <dbReference type="ARBA" id="ARBA00043990"/>
    </source>
</evidence>
<dbReference type="OrthoDB" id="10261878at2759"/>
<dbReference type="InterPro" id="IPR036005">
    <property type="entry name" value="Creatinase/aminopeptidase-like"/>
</dbReference>
<comment type="catalytic activity">
    <reaction evidence="15">
        <text>Xaa-L-Pro dipeptide + H2O = an L-alpha-amino acid + L-proline</text>
        <dbReference type="Rhea" id="RHEA:76407"/>
        <dbReference type="ChEBI" id="CHEBI:15377"/>
        <dbReference type="ChEBI" id="CHEBI:59869"/>
        <dbReference type="ChEBI" id="CHEBI:60039"/>
        <dbReference type="ChEBI" id="CHEBI:195196"/>
        <dbReference type="EC" id="3.4.13.9"/>
    </reaction>
</comment>
<evidence type="ECO:0000256" key="3">
    <source>
        <dbReference type="ARBA" id="ARBA00022670"/>
    </source>
</evidence>
<dbReference type="GO" id="GO:0102009">
    <property type="term" value="F:proline dipeptidase activity"/>
    <property type="evidence" value="ECO:0007669"/>
    <property type="project" value="UniProtKB-EC"/>
</dbReference>
<evidence type="ECO:0000256" key="15">
    <source>
        <dbReference type="ARBA" id="ARBA00048994"/>
    </source>
</evidence>
<evidence type="ECO:0000313" key="18">
    <source>
        <dbReference type="Proteomes" id="UP000008312"/>
    </source>
</evidence>
<dbReference type="InterPro" id="IPR029149">
    <property type="entry name" value="Creatin/AminoP/Spt16_N"/>
</dbReference>
<protein>
    <recommendedName>
        <fullName evidence="11">Xaa-Pro dipeptidase</fullName>
        <ecNumber evidence="10">3.4.13.9</ecNumber>
    </recommendedName>
    <alternativeName>
        <fullName evidence="14">Imidodipeptidase</fullName>
    </alternativeName>
    <alternativeName>
        <fullName evidence="12">Peptidase D</fullName>
    </alternativeName>
    <alternativeName>
        <fullName evidence="13">Proline dipeptidase</fullName>
    </alternativeName>
</protein>
<comment type="similarity">
    <text evidence="9">Belongs to the peptidase M24B family. Eukaryotic-type prolidase subfamily.</text>
</comment>
<evidence type="ECO:0000256" key="13">
    <source>
        <dbReference type="ARBA" id="ARBA00044284"/>
    </source>
</evidence>
<name>D8LYY3_BLAHO</name>
<comment type="subunit">
    <text evidence="2">Homodimer.</text>
</comment>
<dbReference type="Pfam" id="PF05195">
    <property type="entry name" value="AMP_N"/>
    <property type="match status" value="1"/>
</dbReference>
<proteinExistence type="inferred from homology"/>
<gene>
    <name evidence="17" type="ORF">GSBLH_T00001246001</name>
</gene>
<evidence type="ECO:0000256" key="2">
    <source>
        <dbReference type="ARBA" id="ARBA00011738"/>
    </source>
</evidence>
<dbReference type="RefSeq" id="XP_012895070.1">
    <property type="nucleotide sequence ID" value="XM_013039616.1"/>
</dbReference>
<keyword evidence="5" id="KW-0378">Hydrolase</keyword>
<dbReference type="InterPro" id="IPR052433">
    <property type="entry name" value="X-Pro_dipept-like"/>
</dbReference>
<evidence type="ECO:0000256" key="4">
    <source>
        <dbReference type="ARBA" id="ARBA00022723"/>
    </source>
</evidence>
<keyword evidence="6" id="KW-0224">Dipeptidase</keyword>
<dbReference type="SMART" id="SM01011">
    <property type="entry name" value="AMP_N"/>
    <property type="match status" value="1"/>
</dbReference>
<keyword evidence="7" id="KW-0482">Metalloprotease</keyword>
<evidence type="ECO:0000313" key="17">
    <source>
        <dbReference type="EMBL" id="CBK21022.2"/>
    </source>
</evidence>
<evidence type="ECO:0000256" key="8">
    <source>
        <dbReference type="ARBA" id="ARBA00023211"/>
    </source>
</evidence>
<evidence type="ECO:0000256" key="14">
    <source>
        <dbReference type="ARBA" id="ARBA00044351"/>
    </source>
</evidence>
<dbReference type="EC" id="3.4.13.9" evidence="10"/>
<evidence type="ECO:0000256" key="12">
    <source>
        <dbReference type="ARBA" id="ARBA00044252"/>
    </source>
</evidence>
<dbReference type="InterPro" id="IPR007865">
    <property type="entry name" value="Aminopep_P_N"/>
</dbReference>
<accession>D8LYY3</accession>
<dbReference type="Gene3D" id="3.40.350.10">
    <property type="entry name" value="Creatinase/prolidase N-terminal domain"/>
    <property type="match status" value="1"/>
</dbReference>
<dbReference type="InParanoid" id="D8LYY3"/>
<evidence type="ECO:0000256" key="6">
    <source>
        <dbReference type="ARBA" id="ARBA00022997"/>
    </source>
</evidence>
<dbReference type="SUPFAM" id="SSF53092">
    <property type="entry name" value="Creatinase/prolidase N-terminal domain"/>
    <property type="match status" value="1"/>
</dbReference>
<dbReference type="AlphaFoldDB" id="D8LYY3"/>
<keyword evidence="3" id="KW-0645">Protease</keyword>
<dbReference type="PANTHER" id="PTHR48480:SF2">
    <property type="entry name" value="PEPTIDASE D"/>
    <property type="match status" value="1"/>
</dbReference>
<reference evidence="17" key="1">
    <citation type="submission" date="2010-02" db="EMBL/GenBank/DDBJ databases">
        <title>Sequencing and annotation of the Blastocystis hominis genome.</title>
        <authorList>
            <person name="Wincker P."/>
        </authorList>
    </citation>
    <scope>NUCLEOTIDE SEQUENCE</scope>
    <source>
        <strain evidence="17">Singapore isolate B</strain>
    </source>
</reference>
<dbReference type="GO" id="GO:0070006">
    <property type="term" value="F:metalloaminopeptidase activity"/>
    <property type="evidence" value="ECO:0007669"/>
    <property type="project" value="InterPro"/>
</dbReference>
<evidence type="ECO:0000256" key="10">
    <source>
        <dbReference type="ARBA" id="ARBA00044051"/>
    </source>
</evidence>
<sequence length="484" mass="54954">MAGVCKPFEIDMTMYAEIRSNVIDKLVSLAGKKHGIALLEGGKQQTRYEADTDVMFRQDSKFHYLFGVKEPDFYGAIETDTKKAILFIPKLPADFAVWMGPILPASYYKDLYKVDEVRFTDEIAAYFSEFAPEVVYVTKGVNSDSDKTAIPAHFDGIEKYNVDEKYLFEAITECRVFKTAKEMEIYRYAGRVGAQAHLDNMAALQPEMYESQIESTFMHSCYFKGACRQFSFIPICASGRNSSILHYGHAGAPNDRLMHDGDWLLMDMGTEYKCYACDITTVCPVNGKFTPEQRFIYETVLDMNRQCQKMMKPGVNWRDVHTLANRVMCEHFKEQGLFVGDVEEMLKANIAGYFMPHGLGHFMGIDVHDVGGYTEGMVRDTIMGYKSLRTKRDLAEGMLITVEPGVYFVDCCIEKIKADPELNKFVNWEVVNKYYPIGGCRIECDCYITKDGCEDITPAPRTCEDVEAAYSGKITSVDQIKSFL</sequence>
<dbReference type="InterPro" id="IPR000994">
    <property type="entry name" value="Pept_M24"/>
</dbReference>
<dbReference type="FunFam" id="3.90.230.10:FF:000002">
    <property type="entry name" value="Xaa-Pro aminopeptidase 3"/>
    <property type="match status" value="1"/>
</dbReference>
<comment type="cofactor">
    <cofactor evidence="1">
        <name>Mn(2+)</name>
        <dbReference type="ChEBI" id="CHEBI:29035"/>
    </cofactor>
</comment>
<dbReference type="PANTHER" id="PTHR48480">
    <property type="match status" value="1"/>
</dbReference>
<dbReference type="Gene3D" id="3.90.230.10">
    <property type="entry name" value="Creatinase/methionine aminopeptidase superfamily"/>
    <property type="match status" value="1"/>
</dbReference>
<keyword evidence="4" id="KW-0479">Metal-binding</keyword>
<dbReference type="MEROPS" id="M24.007"/>
<dbReference type="SUPFAM" id="SSF55920">
    <property type="entry name" value="Creatinase/aminopeptidase"/>
    <property type="match status" value="1"/>
</dbReference>
<dbReference type="OMA" id="DAHALFF"/>
<evidence type="ECO:0000256" key="7">
    <source>
        <dbReference type="ARBA" id="ARBA00023049"/>
    </source>
</evidence>
<dbReference type="GeneID" id="24918519"/>
<dbReference type="GO" id="GO:0006508">
    <property type="term" value="P:proteolysis"/>
    <property type="evidence" value="ECO:0007669"/>
    <property type="project" value="UniProtKB-KW"/>
</dbReference>
<organism evidence="17">
    <name type="scientific">Blastocystis hominis</name>
    <dbReference type="NCBI Taxonomy" id="12968"/>
    <lineage>
        <taxon>Eukaryota</taxon>
        <taxon>Sar</taxon>
        <taxon>Stramenopiles</taxon>
        <taxon>Bigyra</taxon>
        <taxon>Opalozoa</taxon>
        <taxon>Opalinata</taxon>
        <taxon>Blastocystidae</taxon>
        <taxon>Blastocystis</taxon>
    </lineage>
</organism>
<evidence type="ECO:0000259" key="16">
    <source>
        <dbReference type="SMART" id="SM01011"/>
    </source>
</evidence>
<dbReference type="CDD" id="cd01087">
    <property type="entry name" value="Prolidase"/>
    <property type="match status" value="1"/>
</dbReference>
<evidence type="ECO:0000256" key="11">
    <source>
        <dbReference type="ARBA" id="ARBA00044141"/>
    </source>
</evidence>